<proteinExistence type="predicted"/>
<reference evidence="2" key="1">
    <citation type="submission" date="2016-11" db="UniProtKB">
        <authorList>
            <consortium name="WormBaseParasite"/>
        </authorList>
    </citation>
    <scope>IDENTIFICATION</scope>
    <source>
        <strain evidence="2">KR3021</strain>
    </source>
</reference>
<dbReference type="WBParaSite" id="RSKR_0000107500.1">
    <property type="protein sequence ID" value="RSKR_0000107500.1"/>
    <property type="gene ID" value="RSKR_0000107500"/>
</dbReference>
<accession>A0AC35TIU8</accession>
<evidence type="ECO:0000313" key="2">
    <source>
        <dbReference type="WBParaSite" id="RSKR_0000107500.1"/>
    </source>
</evidence>
<sequence length="432" mass="47087">MTEFHQKISVLNKCLVEFLADAYEKAPTADLTPCLDDYRKHLAKIDDTFCAHPKTNDDKALFGNAPTSQATKGSIFGVATPKESTTSGKRPELQTNDSDRGLLFKDLPSTTNSYDSKSISSIFGNSMAGAPLEVKTIAVEPSSFKLPSFSNFKDVVIPPREVDSTGENSFGGGKILKRGGDSIFGDGKRSRISSNKDDKDDVRPIVPASVFGDAMKASGKSIFGNNTMTTPASGSIFGSAASKISEFNRDSSAKPSNSLSENLFSGIQKQATSDSEKPNIFSTSTFKLPDFTFNKPPATEAAKPENDEDAEEDEPKEKYDPLQADKDALYSVKARLHQLVNNKYEKKGEGYINIKKDDDKKLCLVRAANAIGSVMINVFVNDSFKFAKAADKKFRFTFPVKAEDGDKVNMETWLCTVSAASECDDCEKHLKP</sequence>
<organism evidence="1 2">
    <name type="scientific">Rhabditophanes sp. KR3021</name>
    <dbReference type="NCBI Taxonomy" id="114890"/>
    <lineage>
        <taxon>Eukaryota</taxon>
        <taxon>Metazoa</taxon>
        <taxon>Ecdysozoa</taxon>
        <taxon>Nematoda</taxon>
        <taxon>Chromadorea</taxon>
        <taxon>Rhabditida</taxon>
        <taxon>Tylenchina</taxon>
        <taxon>Panagrolaimomorpha</taxon>
        <taxon>Strongyloidoidea</taxon>
        <taxon>Alloionematidae</taxon>
        <taxon>Rhabditophanes</taxon>
    </lineage>
</organism>
<evidence type="ECO:0000313" key="1">
    <source>
        <dbReference type="Proteomes" id="UP000095286"/>
    </source>
</evidence>
<protein>
    <submittedName>
        <fullName evidence="2">RanBD1 domain-containing protein</fullName>
    </submittedName>
</protein>
<name>A0AC35TIU8_9BILA</name>
<dbReference type="Proteomes" id="UP000095286">
    <property type="component" value="Unplaced"/>
</dbReference>